<reference evidence="1" key="2">
    <citation type="submission" date="2020-07" db="EMBL/GenBank/DDBJ databases">
        <authorList>
            <person name="Vera ALvarez R."/>
            <person name="Arias-Moreno D.M."/>
            <person name="Jimenez-Jacinto V."/>
            <person name="Jimenez-Bremont J.F."/>
            <person name="Swaminathan K."/>
            <person name="Moose S.P."/>
            <person name="Guerrero-Gonzalez M.L."/>
            <person name="Marino-Ramirez L."/>
            <person name="Landsman D."/>
            <person name="Rodriguez-Kessler M."/>
            <person name="Delgado-Sanchez P."/>
        </authorList>
    </citation>
    <scope>NUCLEOTIDE SEQUENCE</scope>
    <source>
        <tissue evidence="1">Cladode</tissue>
    </source>
</reference>
<organism evidence="1">
    <name type="scientific">Opuntia streptacantha</name>
    <name type="common">Prickly pear cactus</name>
    <name type="synonym">Opuntia cardona</name>
    <dbReference type="NCBI Taxonomy" id="393608"/>
    <lineage>
        <taxon>Eukaryota</taxon>
        <taxon>Viridiplantae</taxon>
        <taxon>Streptophyta</taxon>
        <taxon>Embryophyta</taxon>
        <taxon>Tracheophyta</taxon>
        <taxon>Spermatophyta</taxon>
        <taxon>Magnoliopsida</taxon>
        <taxon>eudicotyledons</taxon>
        <taxon>Gunneridae</taxon>
        <taxon>Pentapetalae</taxon>
        <taxon>Caryophyllales</taxon>
        <taxon>Cactineae</taxon>
        <taxon>Cactaceae</taxon>
        <taxon>Opuntioideae</taxon>
        <taxon>Opuntia</taxon>
    </lineage>
</organism>
<sequence>MSLATKKKDIQLYGLTGALGHWPPPLHIEDKEAPGLNHKDAHGLRANANPTFADFSMALVSTSAEIVTSDLGRHSCWIRALALPKLLMRAFKLVNGSIACWAPRVMVFSLVEKLCVTSAPTAELLSELTLW</sequence>
<reference evidence="1" key="1">
    <citation type="journal article" date="2013" name="J. Plant Res.">
        <title>Effect of fungi and light on seed germination of three Opuntia species from semiarid lands of central Mexico.</title>
        <authorList>
            <person name="Delgado-Sanchez P."/>
            <person name="Jimenez-Bremont J.F."/>
            <person name="Guerrero-Gonzalez Mde L."/>
            <person name="Flores J."/>
        </authorList>
    </citation>
    <scope>NUCLEOTIDE SEQUENCE</scope>
    <source>
        <tissue evidence="1">Cladode</tissue>
    </source>
</reference>
<accession>A0A7C9DL21</accession>
<evidence type="ECO:0000313" key="1">
    <source>
        <dbReference type="EMBL" id="MBA4640948.1"/>
    </source>
</evidence>
<name>A0A7C9DL21_OPUST</name>
<dbReference type="AlphaFoldDB" id="A0A7C9DL21"/>
<dbReference type="EMBL" id="GISG01122033">
    <property type="protein sequence ID" value="MBA4640948.1"/>
    <property type="molecule type" value="Transcribed_RNA"/>
</dbReference>
<protein>
    <submittedName>
        <fullName evidence="1">Uncharacterized protein</fullName>
    </submittedName>
</protein>
<proteinExistence type="predicted"/>